<dbReference type="Pfam" id="PF01636">
    <property type="entry name" value="APH"/>
    <property type="match status" value="1"/>
</dbReference>
<evidence type="ECO:0000259" key="8">
    <source>
        <dbReference type="Pfam" id="PF01636"/>
    </source>
</evidence>
<gene>
    <name evidence="9" type="primary">mtnK</name>
    <name evidence="9" type="ORF">CE91St55_65410</name>
</gene>
<reference evidence="9" key="1">
    <citation type="submission" date="2022-01" db="EMBL/GenBank/DDBJ databases">
        <title>Novel bile acid biosynthetic pathways are enriched in the microbiome of centenarians.</title>
        <authorList>
            <person name="Sato Y."/>
            <person name="Atarashi K."/>
            <person name="Plichta R.D."/>
            <person name="Arai Y."/>
            <person name="Sasajima S."/>
            <person name="Kearney M.S."/>
            <person name="Suda W."/>
            <person name="Takeshita K."/>
            <person name="Sasaki T."/>
            <person name="Okamoto S."/>
            <person name="Skelly N.A."/>
            <person name="Okamura Y."/>
            <person name="Vlamakis H."/>
            <person name="Li Y."/>
            <person name="Tanoue T."/>
            <person name="Takei H."/>
            <person name="Nittono H."/>
            <person name="Narushima S."/>
            <person name="Irie J."/>
            <person name="Itoh H."/>
            <person name="Moriya K."/>
            <person name="Sugiura Y."/>
            <person name="Suematsu M."/>
            <person name="Moritoki N."/>
            <person name="Shibata S."/>
            <person name="Littman R.D."/>
            <person name="Fischbach A.M."/>
            <person name="Uwamino Y."/>
            <person name="Inoue T."/>
            <person name="Honda A."/>
            <person name="Hattori M."/>
            <person name="Murai T."/>
            <person name="Xavier J.R."/>
            <person name="Hirose N."/>
            <person name="Honda K."/>
        </authorList>
    </citation>
    <scope>NUCLEOTIDE SEQUENCE</scope>
    <source>
        <strain evidence="9">CE91-St55</strain>
    </source>
</reference>
<keyword evidence="7" id="KW-0067">ATP-binding</keyword>
<evidence type="ECO:0000256" key="4">
    <source>
        <dbReference type="ARBA" id="ARBA00022679"/>
    </source>
</evidence>
<comment type="similarity">
    <text evidence="1">Belongs to the methylthioribose kinase family.</text>
</comment>
<protein>
    <recommendedName>
        <fullName evidence="3">S-methyl-5-thioribose kinase</fullName>
        <ecNumber evidence="3">2.7.1.100</ecNumber>
    </recommendedName>
</protein>
<dbReference type="Gene3D" id="3.30.200.20">
    <property type="entry name" value="Phosphorylase Kinase, domain 1"/>
    <property type="match status" value="1"/>
</dbReference>
<evidence type="ECO:0000256" key="5">
    <source>
        <dbReference type="ARBA" id="ARBA00022741"/>
    </source>
</evidence>
<dbReference type="GO" id="GO:0046522">
    <property type="term" value="F:S-methyl-5-thioribose kinase activity"/>
    <property type="evidence" value="ECO:0007669"/>
    <property type="project" value="UniProtKB-EC"/>
</dbReference>
<dbReference type="AlphaFoldDB" id="A0AA37JTX0"/>
<keyword evidence="6 9" id="KW-0418">Kinase</keyword>
<keyword evidence="4" id="KW-0808">Transferase</keyword>
<dbReference type="RefSeq" id="WP_118041534.1">
    <property type="nucleotide sequence ID" value="NZ_BQNJ01000002.1"/>
</dbReference>
<sequence>MGKFDSYFLMNEQDALQYAREKYNFFDEGADLKCVEIGDGNLNYVFRICDQNTGKSIILKHSGIETRAKSGRLIDVDRNRIEAEILIYQGKMVKGFVPEVYGYDPVMCCCAMEDLKDYVIMRSALLNYKIFPLFADQISTYLVKMLLPSTDLAMDHKEKKKMVKRYINPDLCQITEQLVYTEPLGNFSGKNIVLDGMKEFVEIEVYQDNTLRLEGTKLKFDFMNHAQALIHGDLHSGSIFIKEDSIKVFDPEFAFFGPMGYDLGNVIAHLLFAGYHAGAELEVSEERREFLSWICSAVEDTVELFKIKFLAAFDDVATDALARTPGFSSYYLREVLADAAGTAGMELIRRVVGVSKVKDITSITSEEKRIETEKRIIAAAKRLVLDRKAMTSGSCYTELAAFKQEI</sequence>
<dbReference type="Proteomes" id="UP001055091">
    <property type="component" value="Unassembled WGS sequence"/>
</dbReference>
<dbReference type="Gene3D" id="3.90.1200.10">
    <property type="match status" value="1"/>
</dbReference>
<evidence type="ECO:0000313" key="9">
    <source>
        <dbReference type="EMBL" id="GKH04560.1"/>
    </source>
</evidence>
<dbReference type="PANTHER" id="PTHR34273">
    <property type="entry name" value="METHYLTHIORIBOSE KINASE"/>
    <property type="match status" value="1"/>
</dbReference>
<dbReference type="PIRSF" id="PIRSF031134">
    <property type="entry name" value="MTRK"/>
    <property type="match status" value="1"/>
</dbReference>
<comment type="caution">
    <text evidence="9">The sequence shown here is derived from an EMBL/GenBank/DDBJ whole genome shotgun (WGS) entry which is preliminary data.</text>
</comment>
<dbReference type="InterPro" id="IPR009212">
    <property type="entry name" value="Methylthioribose_kinase"/>
</dbReference>
<evidence type="ECO:0000256" key="1">
    <source>
        <dbReference type="ARBA" id="ARBA00010165"/>
    </source>
</evidence>
<keyword evidence="5" id="KW-0547">Nucleotide-binding</keyword>
<dbReference type="InterPro" id="IPR011009">
    <property type="entry name" value="Kinase-like_dom_sf"/>
</dbReference>
<comment type="subunit">
    <text evidence="2">Homodimer.</text>
</comment>
<dbReference type="PANTHER" id="PTHR34273:SF2">
    <property type="entry name" value="METHYLTHIORIBOSE KINASE"/>
    <property type="match status" value="1"/>
</dbReference>
<accession>A0AA37JTX0</accession>
<feature type="domain" description="Aminoglycoside phosphotransferase" evidence="8">
    <location>
        <begin position="225"/>
        <end position="269"/>
    </location>
</feature>
<evidence type="ECO:0000256" key="7">
    <source>
        <dbReference type="ARBA" id="ARBA00022840"/>
    </source>
</evidence>
<proteinExistence type="inferred from homology"/>
<dbReference type="NCBIfam" id="TIGR01767">
    <property type="entry name" value="MTRK"/>
    <property type="match status" value="1"/>
</dbReference>
<evidence type="ECO:0000256" key="2">
    <source>
        <dbReference type="ARBA" id="ARBA00011738"/>
    </source>
</evidence>
<evidence type="ECO:0000313" key="10">
    <source>
        <dbReference type="Proteomes" id="UP001055091"/>
    </source>
</evidence>
<evidence type="ECO:0000256" key="3">
    <source>
        <dbReference type="ARBA" id="ARBA00012128"/>
    </source>
</evidence>
<dbReference type="GO" id="GO:0005524">
    <property type="term" value="F:ATP binding"/>
    <property type="evidence" value="ECO:0007669"/>
    <property type="project" value="UniProtKB-KW"/>
</dbReference>
<dbReference type="SUPFAM" id="SSF56112">
    <property type="entry name" value="Protein kinase-like (PK-like)"/>
    <property type="match status" value="1"/>
</dbReference>
<dbReference type="EC" id="2.7.1.100" evidence="3"/>
<dbReference type="EMBL" id="BQNJ01000002">
    <property type="protein sequence ID" value="GKH04560.1"/>
    <property type="molecule type" value="Genomic_DNA"/>
</dbReference>
<organism evidence="9 10">
    <name type="scientific">Hungatella hathewayi</name>
    <dbReference type="NCBI Taxonomy" id="154046"/>
    <lineage>
        <taxon>Bacteria</taxon>
        <taxon>Bacillati</taxon>
        <taxon>Bacillota</taxon>
        <taxon>Clostridia</taxon>
        <taxon>Lachnospirales</taxon>
        <taxon>Lachnospiraceae</taxon>
        <taxon>Hungatella</taxon>
    </lineage>
</organism>
<dbReference type="InterPro" id="IPR002575">
    <property type="entry name" value="Aminoglycoside_PTrfase"/>
</dbReference>
<dbReference type="GO" id="GO:0009086">
    <property type="term" value="P:methionine biosynthetic process"/>
    <property type="evidence" value="ECO:0007669"/>
    <property type="project" value="InterPro"/>
</dbReference>
<evidence type="ECO:0000256" key="6">
    <source>
        <dbReference type="ARBA" id="ARBA00022777"/>
    </source>
</evidence>
<name>A0AA37JTX0_9FIRM</name>